<organism evidence="14 15">
    <name type="scientific">Bos indicus x Bos taurus</name>
    <name type="common">Hybrid cattle</name>
    <dbReference type="NCBI Taxonomy" id="30522"/>
    <lineage>
        <taxon>Eukaryota</taxon>
        <taxon>Metazoa</taxon>
        <taxon>Chordata</taxon>
        <taxon>Craniata</taxon>
        <taxon>Vertebrata</taxon>
        <taxon>Euteleostomi</taxon>
        <taxon>Mammalia</taxon>
        <taxon>Eutheria</taxon>
        <taxon>Laurasiatheria</taxon>
        <taxon>Artiodactyla</taxon>
        <taxon>Ruminantia</taxon>
        <taxon>Pecora</taxon>
        <taxon>Bovidae</taxon>
        <taxon>Bovinae</taxon>
        <taxon>Bos</taxon>
    </lineage>
</organism>
<keyword evidence="7 12" id="KW-1133">Transmembrane helix</keyword>
<dbReference type="Proteomes" id="UP000429181">
    <property type="component" value="Chromosome 7"/>
</dbReference>
<dbReference type="GO" id="GO:0004930">
    <property type="term" value="F:G protein-coupled receptor activity"/>
    <property type="evidence" value="ECO:0007669"/>
    <property type="project" value="UniProtKB-KW"/>
</dbReference>
<evidence type="ECO:0000256" key="4">
    <source>
        <dbReference type="ARBA" id="ARBA00022606"/>
    </source>
</evidence>
<keyword evidence="10 11" id="KW-0807">Transducer</keyword>
<dbReference type="Pfam" id="PF13853">
    <property type="entry name" value="7tm_4"/>
    <property type="match status" value="1"/>
</dbReference>
<evidence type="ECO:0000256" key="10">
    <source>
        <dbReference type="ARBA" id="ARBA00023224"/>
    </source>
</evidence>
<dbReference type="PRINTS" id="PR00237">
    <property type="entry name" value="GPCRRHODOPSN"/>
</dbReference>
<comment type="similarity">
    <text evidence="11">Belongs to the G-protein coupled receptor 1 family.</text>
</comment>
<evidence type="ECO:0000259" key="13">
    <source>
        <dbReference type="PROSITE" id="PS50262"/>
    </source>
</evidence>
<feature type="transmembrane region" description="Helical" evidence="12">
    <location>
        <begin position="238"/>
        <end position="262"/>
    </location>
</feature>
<evidence type="ECO:0000256" key="8">
    <source>
        <dbReference type="ARBA" id="ARBA00023040"/>
    </source>
</evidence>
<keyword evidence="9 12" id="KW-0472">Membrane</keyword>
<evidence type="ECO:0000256" key="12">
    <source>
        <dbReference type="RuleBase" id="RU363047"/>
    </source>
</evidence>
<dbReference type="Ensembl" id="ENSBIXT00005039682.1">
    <property type="protein sequence ID" value="ENSBIXP00005024458.1"/>
    <property type="gene ID" value="ENSBIXG00005027022.1"/>
</dbReference>
<dbReference type="PROSITE" id="PS50262">
    <property type="entry name" value="G_PROTEIN_RECEP_F1_2"/>
    <property type="match status" value="1"/>
</dbReference>
<dbReference type="CDD" id="cd15421">
    <property type="entry name" value="7tmA_OR2T-like"/>
    <property type="match status" value="1"/>
</dbReference>
<evidence type="ECO:0000256" key="5">
    <source>
        <dbReference type="ARBA" id="ARBA00022692"/>
    </source>
</evidence>
<feature type="transmembrane region" description="Helical" evidence="12">
    <location>
        <begin position="133"/>
        <end position="159"/>
    </location>
</feature>
<feature type="domain" description="G-protein coupled receptors family 1 profile" evidence="13">
    <location>
        <begin position="42"/>
        <end position="291"/>
    </location>
</feature>
<dbReference type="PROSITE" id="PS00237">
    <property type="entry name" value="G_PROTEIN_RECEP_F1_1"/>
    <property type="match status" value="1"/>
</dbReference>
<keyword evidence="5 11" id="KW-0812">Transmembrane</keyword>
<evidence type="ECO:0000256" key="1">
    <source>
        <dbReference type="ARBA" id="ARBA00003929"/>
    </source>
</evidence>
<proteinExistence type="inferred from homology"/>
<dbReference type="Gene3D" id="1.20.1070.10">
    <property type="entry name" value="Rhodopsin 7-helix transmembrane proteins"/>
    <property type="match status" value="1"/>
</dbReference>
<dbReference type="GO" id="GO:0005886">
    <property type="term" value="C:plasma membrane"/>
    <property type="evidence" value="ECO:0007669"/>
    <property type="project" value="UniProtKB-SubCell"/>
</dbReference>
<feature type="transmembrane region" description="Helical" evidence="12">
    <location>
        <begin position="274"/>
        <end position="293"/>
    </location>
</feature>
<reference evidence="14 15" key="1">
    <citation type="submission" date="2018-11" db="EMBL/GenBank/DDBJ databases">
        <title>Haplotype-resolved cattle genomes.</title>
        <authorList>
            <person name="Low W.Y."/>
            <person name="Tearle R."/>
            <person name="Bickhart D.M."/>
            <person name="Rosen B.D."/>
            <person name="Koren S."/>
            <person name="Rhie A."/>
            <person name="Hiendleder S."/>
            <person name="Phillippy A.M."/>
            <person name="Smith T.P.L."/>
            <person name="Williams J.L."/>
        </authorList>
    </citation>
    <scope>NUCLEOTIDE SEQUENCE [LARGE SCALE GENOMIC DNA]</scope>
</reference>
<evidence type="ECO:0000256" key="11">
    <source>
        <dbReference type="RuleBase" id="RU000688"/>
    </source>
</evidence>
<evidence type="ECO:0000256" key="7">
    <source>
        <dbReference type="ARBA" id="ARBA00022989"/>
    </source>
</evidence>
<feature type="transmembrane region" description="Helical" evidence="12">
    <location>
        <begin position="59"/>
        <end position="79"/>
    </location>
</feature>
<gene>
    <name evidence="14" type="primary">LOC113896297</name>
</gene>
<dbReference type="PANTHER" id="PTHR26453">
    <property type="entry name" value="OLFACTORY RECEPTOR"/>
    <property type="match status" value="1"/>
</dbReference>
<evidence type="ECO:0000313" key="14">
    <source>
        <dbReference type="Ensembl" id="ENSBIXP00005024458.1"/>
    </source>
</evidence>
<dbReference type="SUPFAM" id="SSF81321">
    <property type="entry name" value="Family A G protein-coupled receptor-like"/>
    <property type="match status" value="1"/>
</dbReference>
<dbReference type="PRINTS" id="PR00245">
    <property type="entry name" value="OLFACTORYR"/>
</dbReference>
<reference evidence="14" key="2">
    <citation type="submission" date="2025-08" db="UniProtKB">
        <authorList>
            <consortium name="Ensembl"/>
        </authorList>
    </citation>
    <scope>IDENTIFICATION</scope>
</reference>
<dbReference type="GeneTree" id="ENSGT01150000286923"/>
<feature type="transmembrane region" description="Helical" evidence="12">
    <location>
        <begin position="99"/>
        <end position="121"/>
    </location>
</feature>
<sequence length="323" mass="36822">MEIWNNRTTGTDFVLLGLFHCILIPKLLFTFIFLVFLVALIVNIMMVILIWLNSHLHTPMYFLLSQLSLMDLLYISTFVPKIAIDFLSGRNNISYTNCGIQLFLFMTLVGAECLLLAVMAYDRYVAICHPLHYSILMCPTVCIFMVAGTWLGALINAFVHVVYVLNLPFCGSREIHHFFCEIPALLKLVCADTSLYENGLFISGVIFLLFPISAIVASYGQIFSTVLRLELNMGMRKALSTCSSHMIVVILFYGTAIIKYFLPKAYHTAEQDKVVSVFYTILTPMLNPLIYSLRNKEMSGALRKVLRRKITKLISIENRRRKN</sequence>
<dbReference type="AlphaFoldDB" id="A0A4W2H0E0"/>
<keyword evidence="8 11" id="KW-0297">G-protein coupled receptor</keyword>
<accession>A0A4W2H0E0</accession>
<dbReference type="InterPro" id="IPR017452">
    <property type="entry name" value="GPCR_Rhodpsn_7TM"/>
</dbReference>
<feature type="transmembrane region" description="Helical" evidence="12">
    <location>
        <begin position="201"/>
        <end position="226"/>
    </location>
</feature>
<keyword evidence="11" id="KW-0675">Receptor</keyword>
<keyword evidence="4 12" id="KW-0716">Sensory transduction</keyword>
<protein>
    <recommendedName>
        <fullName evidence="12">Olfactory receptor</fullName>
    </recommendedName>
</protein>
<keyword evidence="6 12" id="KW-0552">Olfaction</keyword>
<comment type="function">
    <text evidence="1">Putative odorant or sperm cell receptor.</text>
</comment>
<feature type="transmembrane region" description="Helical" evidence="12">
    <location>
        <begin position="27"/>
        <end position="52"/>
    </location>
</feature>
<dbReference type="InterPro" id="IPR000725">
    <property type="entry name" value="Olfact_rcpt"/>
</dbReference>
<evidence type="ECO:0000256" key="6">
    <source>
        <dbReference type="ARBA" id="ARBA00022725"/>
    </source>
</evidence>
<dbReference type="FunFam" id="1.20.1070.10:FF:000554">
    <property type="entry name" value="Olfactory receptor"/>
    <property type="match status" value="1"/>
</dbReference>
<evidence type="ECO:0000313" key="15">
    <source>
        <dbReference type="Proteomes" id="UP000429181"/>
    </source>
</evidence>
<keyword evidence="3 12" id="KW-1003">Cell membrane</keyword>
<evidence type="ECO:0000256" key="3">
    <source>
        <dbReference type="ARBA" id="ARBA00022475"/>
    </source>
</evidence>
<dbReference type="InterPro" id="IPR000276">
    <property type="entry name" value="GPCR_Rhodpsn"/>
</dbReference>
<evidence type="ECO:0000256" key="2">
    <source>
        <dbReference type="ARBA" id="ARBA00004651"/>
    </source>
</evidence>
<comment type="subcellular location">
    <subcellularLocation>
        <location evidence="2 12">Cell membrane</location>
        <topology evidence="2 12">Multi-pass membrane protein</topology>
    </subcellularLocation>
</comment>
<dbReference type="GO" id="GO:0004984">
    <property type="term" value="F:olfactory receptor activity"/>
    <property type="evidence" value="ECO:0007669"/>
    <property type="project" value="InterPro"/>
</dbReference>
<name>A0A4W2H0E0_BOBOX</name>
<evidence type="ECO:0000256" key="9">
    <source>
        <dbReference type="ARBA" id="ARBA00023136"/>
    </source>
</evidence>